<dbReference type="Gene3D" id="3.30.430.20">
    <property type="entry name" value="Gnk2 domain, C-X8-C-X2-C motif"/>
    <property type="match status" value="2"/>
</dbReference>
<dbReference type="InterPro" id="IPR038408">
    <property type="entry name" value="GNK2_sf"/>
</dbReference>
<proteinExistence type="predicted"/>
<evidence type="ECO:0000313" key="4">
    <source>
        <dbReference type="EMBL" id="KAJ6978844.1"/>
    </source>
</evidence>
<organism evidence="4 5">
    <name type="scientific">Populus alba x Populus x berolinensis</name>
    <dbReference type="NCBI Taxonomy" id="444605"/>
    <lineage>
        <taxon>Eukaryota</taxon>
        <taxon>Viridiplantae</taxon>
        <taxon>Streptophyta</taxon>
        <taxon>Embryophyta</taxon>
        <taxon>Tracheophyta</taxon>
        <taxon>Spermatophyta</taxon>
        <taxon>Magnoliopsida</taxon>
        <taxon>eudicotyledons</taxon>
        <taxon>Gunneridae</taxon>
        <taxon>Pentapetalae</taxon>
        <taxon>rosids</taxon>
        <taxon>fabids</taxon>
        <taxon>Malpighiales</taxon>
        <taxon>Salicaceae</taxon>
        <taxon>Saliceae</taxon>
        <taxon>Populus</taxon>
    </lineage>
</organism>
<name>A0AAD6M4P3_9ROSI</name>
<dbReference type="PANTHER" id="PTHR32099:SF30">
    <property type="entry name" value="OS03G0564600 PROTEIN"/>
    <property type="match status" value="1"/>
</dbReference>
<keyword evidence="1" id="KW-0732">Signal</keyword>
<dbReference type="InterPro" id="IPR002902">
    <property type="entry name" value="GNK2"/>
</dbReference>
<feature type="domain" description="Gnk2-homologous" evidence="3">
    <location>
        <begin position="163"/>
        <end position="268"/>
    </location>
</feature>
<evidence type="ECO:0000259" key="3">
    <source>
        <dbReference type="PROSITE" id="PS51473"/>
    </source>
</evidence>
<keyword evidence="5" id="KW-1185">Reference proteome</keyword>
<reference evidence="4" key="1">
    <citation type="journal article" date="2023" name="Mol. Ecol. Resour.">
        <title>Chromosome-level genome assembly of a triploid poplar Populus alba 'Berolinensis'.</title>
        <authorList>
            <person name="Chen S."/>
            <person name="Yu Y."/>
            <person name="Wang X."/>
            <person name="Wang S."/>
            <person name="Zhang T."/>
            <person name="Zhou Y."/>
            <person name="He R."/>
            <person name="Meng N."/>
            <person name="Wang Y."/>
            <person name="Liu W."/>
            <person name="Liu Z."/>
            <person name="Liu J."/>
            <person name="Guo Q."/>
            <person name="Huang H."/>
            <person name="Sederoff R.R."/>
            <person name="Wang G."/>
            <person name="Qu G."/>
            <person name="Chen S."/>
        </authorList>
    </citation>
    <scope>NUCLEOTIDE SEQUENCE</scope>
    <source>
        <strain evidence="4">SC-2020</strain>
    </source>
</reference>
<dbReference type="Pfam" id="PF01657">
    <property type="entry name" value="Stress-antifung"/>
    <property type="match status" value="2"/>
</dbReference>
<dbReference type="EMBL" id="JAQIZT010000011">
    <property type="protein sequence ID" value="KAJ6978844.1"/>
    <property type="molecule type" value="Genomic_DNA"/>
</dbReference>
<gene>
    <name evidence="4" type="ORF">NC653_027115</name>
</gene>
<protein>
    <submittedName>
        <fullName evidence="4">Cysteine-rich repeat secretory protein 38-like</fullName>
    </submittedName>
</protein>
<keyword evidence="2" id="KW-0677">Repeat</keyword>
<dbReference type="AlphaFoldDB" id="A0AAD6M4P3"/>
<feature type="domain" description="Gnk2-homologous" evidence="3">
    <location>
        <begin position="58"/>
        <end position="159"/>
    </location>
</feature>
<evidence type="ECO:0000256" key="2">
    <source>
        <dbReference type="ARBA" id="ARBA00022737"/>
    </source>
</evidence>
<dbReference type="PANTHER" id="PTHR32099">
    <property type="entry name" value="CYSTEINE-RICH REPEAT SECRETORY PROTEIN"/>
    <property type="match status" value="1"/>
</dbReference>
<dbReference type="PROSITE" id="PS51473">
    <property type="entry name" value="GNK2"/>
    <property type="match status" value="2"/>
</dbReference>
<dbReference type="CDD" id="cd23509">
    <property type="entry name" value="Gnk2-like"/>
    <property type="match status" value="2"/>
</dbReference>
<sequence>MITFHKCNDLIVLINREHITFMTSALRFPWTQNMELLIFGIFSTFLLLSSPCHADSNSNLGSLCSEADNATNSSEYQANLSELQNSLVANAPIQNGFYTTAAGKGANKIYGLTQCRGDISATDCAACIKNVTMVHGCSNSKNATLWFKWCFVRYSDRRIFGESDQSGMATYNETNFEDAKVVSEGLNFTKALASTTPNQPSMFYTAVLDVGQSGKRYGMAQCTRDLSKSDCGKCLDFQLATYLNIVGNKRNWDIHGSSCSMWYYDYQFYFNYSTPAAKGGSTRSSPHRVAIGMAFPVLVFLLVL</sequence>
<accession>A0AAD6M4P3</accession>
<comment type="caution">
    <text evidence="4">The sequence shown here is derived from an EMBL/GenBank/DDBJ whole genome shotgun (WGS) entry which is preliminary data.</text>
</comment>
<evidence type="ECO:0000313" key="5">
    <source>
        <dbReference type="Proteomes" id="UP001164929"/>
    </source>
</evidence>
<evidence type="ECO:0000256" key="1">
    <source>
        <dbReference type="ARBA" id="ARBA00022729"/>
    </source>
</evidence>
<dbReference type="Proteomes" id="UP001164929">
    <property type="component" value="Chromosome 11"/>
</dbReference>